<dbReference type="Pfam" id="PF13671">
    <property type="entry name" value="AAA_33"/>
    <property type="match status" value="1"/>
</dbReference>
<evidence type="ECO:0000256" key="2">
    <source>
        <dbReference type="ARBA" id="ARBA00008420"/>
    </source>
</evidence>
<keyword evidence="7 9" id="KW-0067">ATP-binding</keyword>
<keyword evidence="4 9" id="KW-0808">Transferase</keyword>
<evidence type="ECO:0000313" key="10">
    <source>
        <dbReference type="EMBL" id="MDP9765070.1"/>
    </source>
</evidence>
<dbReference type="InterPro" id="IPR006001">
    <property type="entry name" value="Therm_gnt_kin"/>
</dbReference>
<evidence type="ECO:0000256" key="3">
    <source>
        <dbReference type="ARBA" id="ARBA00012054"/>
    </source>
</evidence>
<dbReference type="PANTHER" id="PTHR43442:SF3">
    <property type="entry name" value="GLUCONOKINASE-RELATED"/>
    <property type="match status" value="1"/>
</dbReference>
<evidence type="ECO:0000256" key="7">
    <source>
        <dbReference type="ARBA" id="ARBA00022840"/>
    </source>
</evidence>
<evidence type="ECO:0000256" key="5">
    <source>
        <dbReference type="ARBA" id="ARBA00022741"/>
    </source>
</evidence>
<evidence type="ECO:0000256" key="8">
    <source>
        <dbReference type="ARBA" id="ARBA00048090"/>
    </source>
</evidence>
<proteinExistence type="inferred from homology"/>
<comment type="pathway">
    <text evidence="1">Carbohydrate acid metabolism.</text>
</comment>
<evidence type="ECO:0000256" key="1">
    <source>
        <dbReference type="ARBA" id="ARBA00004761"/>
    </source>
</evidence>
<comment type="catalytic activity">
    <reaction evidence="8 9">
        <text>D-gluconate + ATP = 6-phospho-D-gluconate + ADP + H(+)</text>
        <dbReference type="Rhea" id="RHEA:19433"/>
        <dbReference type="ChEBI" id="CHEBI:15378"/>
        <dbReference type="ChEBI" id="CHEBI:18391"/>
        <dbReference type="ChEBI" id="CHEBI:30616"/>
        <dbReference type="ChEBI" id="CHEBI:58759"/>
        <dbReference type="ChEBI" id="CHEBI:456216"/>
        <dbReference type="EC" id="2.7.1.12"/>
    </reaction>
</comment>
<keyword evidence="5 9" id="KW-0547">Nucleotide-binding</keyword>
<evidence type="ECO:0000256" key="4">
    <source>
        <dbReference type="ARBA" id="ARBA00022679"/>
    </source>
</evidence>
<sequence length="169" mass="18166">MPSPPQPARAVIVMGVSGSGKTTLGRALAAHLGWAFLDADDLHPPRNREKMARVEPLTDEDRQPWLETLHARLAAHVQAGNPLVLACSALKARYRRTLTGDLDGVALVFAHGPRDVIAARMQGRNHFMPPSLLDSQFAALEPPAQAIFADIRRPVAELVPGIAAALRGP</sequence>
<dbReference type="Proteomes" id="UP001232163">
    <property type="component" value="Unassembled WGS sequence"/>
</dbReference>
<dbReference type="SUPFAM" id="SSF52540">
    <property type="entry name" value="P-loop containing nucleoside triphosphate hydrolases"/>
    <property type="match status" value="1"/>
</dbReference>
<protein>
    <recommendedName>
        <fullName evidence="3 9">Gluconokinase</fullName>
        <ecNumber evidence="3 9">2.7.1.12</ecNumber>
    </recommendedName>
</protein>
<dbReference type="EMBL" id="JAURUR010000008">
    <property type="protein sequence ID" value="MDP9765070.1"/>
    <property type="molecule type" value="Genomic_DNA"/>
</dbReference>
<dbReference type="GO" id="GO:0046316">
    <property type="term" value="F:gluconokinase activity"/>
    <property type="evidence" value="ECO:0007669"/>
    <property type="project" value="UniProtKB-EC"/>
</dbReference>
<evidence type="ECO:0000256" key="6">
    <source>
        <dbReference type="ARBA" id="ARBA00022777"/>
    </source>
</evidence>
<dbReference type="Gene3D" id="3.40.50.300">
    <property type="entry name" value="P-loop containing nucleotide triphosphate hydrolases"/>
    <property type="match status" value="1"/>
</dbReference>
<dbReference type="NCBIfam" id="TIGR01313">
    <property type="entry name" value="therm_gnt_kin"/>
    <property type="match status" value="1"/>
</dbReference>
<organism evidence="10 11">
    <name type="scientific">Deinococcus enclensis</name>
    <dbReference type="NCBI Taxonomy" id="1049582"/>
    <lineage>
        <taxon>Bacteria</taxon>
        <taxon>Thermotogati</taxon>
        <taxon>Deinococcota</taxon>
        <taxon>Deinococci</taxon>
        <taxon>Deinococcales</taxon>
        <taxon>Deinococcaceae</taxon>
        <taxon>Deinococcus</taxon>
    </lineage>
</organism>
<comment type="caution">
    <text evidence="10">The sequence shown here is derived from an EMBL/GenBank/DDBJ whole genome shotgun (WGS) entry which is preliminary data.</text>
</comment>
<gene>
    <name evidence="10" type="ORF">QO006_002517</name>
</gene>
<accession>A0ABT9MEU2</accession>
<reference evidence="10 11" key="1">
    <citation type="submission" date="2023-07" db="EMBL/GenBank/DDBJ databases">
        <title>Genomic Encyclopedia of Type Strains, Phase IV (KMG-IV): sequencing the most valuable type-strain genomes for metagenomic binning, comparative biology and taxonomic classification.</title>
        <authorList>
            <person name="Goeker M."/>
        </authorList>
    </citation>
    <scope>NUCLEOTIDE SEQUENCE [LARGE SCALE GENOMIC DNA]</scope>
    <source>
        <strain evidence="10 11">NIO-1023</strain>
    </source>
</reference>
<name>A0ABT9MEU2_9DEIO</name>
<dbReference type="PANTHER" id="PTHR43442">
    <property type="entry name" value="GLUCONOKINASE-RELATED"/>
    <property type="match status" value="1"/>
</dbReference>
<keyword evidence="11" id="KW-1185">Reference proteome</keyword>
<dbReference type="CDD" id="cd02021">
    <property type="entry name" value="GntK"/>
    <property type="match status" value="1"/>
</dbReference>
<comment type="similarity">
    <text evidence="2 9">Belongs to the gluconokinase GntK/GntV family.</text>
</comment>
<dbReference type="EC" id="2.7.1.12" evidence="3 9"/>
<evidence type="ECO:0000256" key="9">
    <source>
        <dbReference type="RuleBase" id="RU363066"/>
    </source>
</evidence>
<keyword evidence="6 9" id="KW-0418">Kinase</keyword>
<evidence type="ECO:0000313" key="11">
    <source>
        <dbReference type="Proteomes" id="UP001232163"/>
    </source>
</evidence>
<dbReference type="RefSeq" id="WP_307466532.1">
    <property type="nucleotide sequence ID" value="NZ_JAURUR010000008.1"/>
</dbReference>
<dbReference type="InterPro" id="IPR027417">
    <property type="entry name" value="P-loop_NTPase"/>
</dbReference>